<reference evidence="1" key="1">
    <citation type="journal article" date="1997" name="J. Virol.">
        <title>Cell-homologous genes in the Kaposi's sarcoma-associated rhadinovirus human herpesvirus 8: determinants of its pathogenicity?</title>
        <authorList>
            <person name="Neipel F."/>
            <person name="Albrecht J.C."/>
            <person name="Fleckenstein B."/>
        </authorList>
    </citation>
    <scope>NUCLEOTIDE SEQUENCE</scope>
</reference>
<dbReference type="Pfam" id="PF25730">
    <property type="entry name" value="Herpes_BDLF2"/>
    <property type="match status" value="1"/>
</dbReference>
<organismHost>
    <name type="scientific">Homo sapiens</name>
    <name type="common">Human</name>
    <dbReference type="NCBI Taxonomy" id="9606"/>
</organismHost>
<dbReference type="InterPro" id="IPR057861">
    <property type="entry name" value="BDLF2/ORF27-like"/>
</dbReference>
<accession>O40927</accession>
<proteinExistence type="predicted"/>
<sequence>MTSPGCASCSPIFRVSVLYLILAPDCTCMPTRQRLWRPPVGIPHANDLKRGGGMASSDILSVARTDDGSVCEVSLRGGRKKTTVYLPDTEPWVVETDAIKDAFLSDGIVDMARKLHRGALPSNSHNGLRMVLFCYCYLQNCVYLALFLCPLNPYLVTPSSIEFAEPVVAPEVLFPHPAEMSRGCDDAIFCKLPYTVPIINTTFGRIYPNSTREPDGRPTDYSMALRRAFAVMVNTSCAGVTLCRGETQTASRNHTEWENLLAMFSVIIYALDHNCHPEALSIASGIFDERDYGLFISQPRSVPSPTPCDVSWEDIYNGTYLARPGNCDPWPNLSTPPLILNFK</sequence>
<reference evidence="1" key="2">
    <citation type="submission" date="2001-07" db="EMBL/GenBank/DDBJ databases">
        <title>The genome of human herpesvirus 8 cloned from Kaposi's sarcoma.</title>
        <authorList>
            <person name="Neipel F."/>
            <person name="Albrecht J.-C."/>
            <person name="Ensser A."/>
            <person name="Huang Y.-Q."/>
            <person name="Li J.J."/>
            <person name="Friedman-Kien A.E."/>
            <person name="Fleckenstein B."/>
        </authorList>
    </citation>
    <scope>NUCLEOTIDE SEQUENCE</scope>
</reference>
<dbReference type="EMBL" id="U93872">
    <property type="protein sequence ID" value="AAB62597.1"/>
    <property type="molecule type" value="Genomic_DNA"/>
</dbReference>
<organism evidence="1">
    <name type="scientific">Human herpesvirus 8</name>
    <name type="common">HHV-8</name>
    <name type="synonym">Kaposi's sarcoma-associated herpesvirus</name>
    <dbReference type="NCBI Taxonomy" id="37296"/>
    <lineage>
        <taxon>Viruses</taxon>
        <taxon>Duplodnaviria</taxon>
        <taxon>Heunggongvirae</taxon>
        <taxon>Peploviricota</taxon>
        <taxon>Herviviricetes</taxon>
        <taxon>Herpesvirales</taxon>
        <taxon>Orthoherpesviridae</taxon>
        <taxon>Gammaherpesvirinae</taxon>
        <taxon>Rhadinovirus</taxon>
        <taxon>Rhadinovirus humangamma8</taxon>
    </lineage>
</organism>
<name>O40927_HHV8</name>
<evidence type="ECO:0000313" key="1">
    <source>
        <dbReference type="EMBL" id="AAB62597.1"/>
    </source>
</evidence>
<protein>
    <submittedName>
        <fullName evidence="1">ORF 27</fullName>
    </submittedName>
</protein>